<dbReference type="InterPro" id="IPR001865">
    <property type="entry name" value="Ribosomal_uS2"/>
</dbReference>
<evidence type="ECO:0000256" key="3">
    <source>
        <dbReference type="ARBA" id="ARBA00023274"/>
    </source>
</evidence>
<organism evidence="6 7">
    <name type="scientific">Candidatus Curtissbacteria bacterium RIFCSPLOWO2_01_FULL_42_26</name>
    <dbReference type="NCBI Taxonomy" id="1797729"/>
    <lineage>
        <taxon>Bacteria</taxon>
        <taxon>Candidatus Curtissiibacteriota</taxon>
    </lineage>
</organism>
<dbReference type="SUPFAM" id="SSF52313">
    <property type="entry name" value="Ribosomal protein S2"/>
    <property type="match status" value="1"/>
</dbReference>
<dbReference type="HAMAP" id="MF_00291_B">
    <property type="entry name" value="Ribosomal_uS2_B"/>
    <property type="match status" value="1"/>
</dbReference>
<dbReference type="InterPro" id="IPR005706">
    <property type="entry name" value="Ribosomal_uS2_bac/mit/plastid"/>
</dbReference>
<dbReference type="PRINTS" id="PR00395">
    <property type="entry name" value="RIBOSOMALS2"/>
</dbReference>
<sequence length="249" mass="28148">MANIPSMQELLEAGVHFGHQVRRWNPKMKPFIFGARDNVHVIDLAKTVEKLDEAYEFVKKLGEVGGVLIFVGSKKQARPIIVEEANRSGAMYIAERWIGGLLTNFEQTARNLKKLRDLKTKKEAGEFKSRTKKEQLLIDREIAKLERFYGGVENLQKMPDALFVIDVRREENTCREAVRKGVPVVAICDTNADVNLVTYPIPGNDDAIKSIKILTETVADAYLAGRQKYDKKTEKEKIEADAKSQTTNV</sequence>
<dbReference type="PANTHER" id="PTHR12534">
    <property type="entry name" value="30S RIBOSOMAL PROTEIN S2 PROKARYOTIC AND ORGANELLAR"/>
    <property type="match status" value="1"/>
</dbReference>
<evidence type="ECO:0000313" key="7">
    <source>
        <dbReference type="Proteomes" id="UP000179227"/>
    </source>
</evidence>
<protein>
    <recommendedName>
        <fullName evidence="4 5">Small ribosomal subunit protein uS2</fullName>
    </recommendedName>
</protein>
<dbReference type="PROSITE" id="PS00962">
    <property type="entry name" value="RIBOSOMAL_S2_1"/>
    <property type="match status" value="1"/>
</dbReference>
<keyword evidence="2 5" id="KW-0689">Ribosomal protein</keyword>
<evidence type="ECO:0000256" key="5">
    <source>
        <dbReference type="HAMAP-Rule" id="MF_00291"/>
    </source>
</evidence>
<dbReference type="AlphaFoldDB" id="A0A1F5I1S9"/>
<proteinExistence type="inferred from homology"/>
<evidence type="ECO:0000313" key="6">
    <source>
        <dbReference type="EMBL" id="OGE10333.1"/>
    </source>
</evidence>
<name>A0A1F5I1S9_9BACT</name>
<dbReference type="GO" id="GO:0006412">
    <property type="term" value="P:translation"/>
    <property type="evidence" value="ECO:0007669"/>
    <property type="project" value="UniProtKB-UniRule"/>
</dbReference>
<evidence type="ECO:0000256" key="2">
    <source>
        <dbReference type="ARBA" id="ARBA00022980"/>
    </source>
</evidence>
<dbReference type="Gene3D" id="1.10.287.610">
    <property type="entry name" value="Helix hairpin bin"/>
    <property type="match status" value="1"/>
</dbReference>
<dbReference type="GO" id="GO:0022627">
    <property type="term" value="C:cytosolic small ribosomal subunit"/>
    <property type="evidence" value="ECO:0007669"/>
    <property type="project" value="TreeGrafter"/>
</dbReference>
<gene>
    <name evidence="5" type="primary">rpsB</name>
    <name evidence="6" type="ORF">A3A60_04815</name>
</gene>
<accession>A0A1F5I1S9</accession>
<dbReference type="STRING" id="1797729.A3A60_04815"/>
<reference evidence="6 7" key="1">
    <citation type="journal article" date="2016" name="Nat. Commun.">
        <title>Thousands of microbial genomes shed light on interconnected biogeochemical processes in an aquifer system.</title>
        <authorList>
            <person name="Anantharaman K."/>
            <person name="Brown C.T."/>
            <person name="Hug L.A."/>
            <person name="Sharon I."/>
            <person name="Castelle C.J."/>
            <person name="Probst A.J."/>
            <person name="Thomas B.C."/>
            <person name="Singh A."/>
            <person name="Wilkins M.J."/>
            <person name="Karaoz U."/>
            <person name="Brodie E.L."/>
            <person name="Williams K.H."/>
            <person name="Hubbard S.S."/>
            <person name="Banfield J.F."/>
        </authorList>
    </citation>
    <scope>NUCLEOTIDE SEQUENCE [LARGE SCALE GENOMIC DNA]</scope>
</reference>
<dbReference type="GO" id="GO:0003735">
    <property type="term" value="F:structural constituent of ribosome"/>
    <property type="evidence" value="ECO:0007669"/>
    <property type="project" value="InterPro"/>
</dbReference>
<evidence type="ECO:0000256" key="4">
    <source>
        <dbReference type="ARBA" id="ARBA00035256"/>
    </source>
</evidence>
<dbReference type="InterPro" id="IPR023591">
    <property type="entry name" value="Ribosomal_uS2_flav_dom_sf"/>
</dbReference>
<comment type="caution">
    <text evidence="6">The sequence shown here is derived from an EMBL/GenBank/DDBJ whole genome shotgun (WGS) entry which is preliminary data.</text>
</comment>
<dbReference type="PANTHER" id="PTHR12534:SF0">
    <property type="entry name" value="SMALL RIBOSOMAL SUBUNIT PROTEIN US2M"/>
    <property type="match status" value="1"/>
</dbReference>
<dbReference type="CDD" id="cd01425">
    <property type="entry name" value="RPS2"/>
    <property type="match status" value="1"/>
</dbReference>
<dbReference type="Pfam" id="PF00318">
    <property type="entry name" value="Ribosomal_S2"/>
    <property type="match status" value="1"/>
</dbReference>
<dbReference type="NCBIfam" id="TIGR01011">
    <property type="entry name" value="rpsB_bact"/>
    <property type="match status" value="1"/>
</dbReference>
<dbReference type="InterPro" id="IPR018130">
    <property type="entry name" value="Ribosomal_uS2_CS"/>
</dbReference>
<dbReference type="Gene3D" id="3.40.50.10490">
    <property type="entry name" value="Glucose-6-phosphate isomerase like protein, domain 1"/>
    <property type="match status" value="1"/>
</dbReference>
<keyword evidence="3 5" id="KW-0687">Ribonucleoprotein</keyword>
<comment type="similarity">
    <text evidence="1 5">Belongs to the universal ribosomal protein uS2 family.</text>
</comment>
<dbReference type="Proteomes" id="UP000179227">
    <property type="component" value="Unassembled WGS sequence"/>
</dbReference>
<dbReference type="EMBL" id="MFBS01000011">
    <property type="protein sequence ID" value="OGE10333.1"/>
    <property type="molecule type" value="Genomic_DNA"/>
</dbReference>
<evidence type="ECO:0000256" key="1">
    <source>
        <dbReference type="ARBA" id="ARBA00006242"/>
    </source>
</evidence>